<dbReference type="EMBL" id="JQ844200">
    <property type="protein sequence ID" value="AGS52520.1"/>
    <property type="molecule type" value="Genomic_DNA"/>
</dbReference>
<reference evidence="1" key="1">
    <citation type="submission" date="2012-03" db="EMBL/GenBank/DDBJ databases">
        <title>Functional metagenomics reveals considerable lignocellulase gene clusters in the gut microbiome of a wood-feeding higher termite.</title>
        <authorList>
            <person name="Liu N."/>
        </authorList>
    </citation>
    <scope>NUCLEOTIDE SEQUENCE</scope>
</reference>
<proteinExistence type="predicted"/>
<accession>A0A806KI65</accession>
<protein>
    <submittedName>
        <fullName evidence="1">Uncharacterized protein</fullName>
    </submittedName>
</protein>
<name>A0A806KI65_9BACT</name>
<organism evidence="1">
    <name type="scientific">uncultured bacterium contig00005</name>
    <dbReference type="NCBI Taxonomy" id="1181497"/>
    <lineage>
        <taxon>Bacteria</taxon>
        <taxon>environmental samples</taxon>
    </lineage>
</organism>
<dbReference type="AlphaFoldDB" id="A0A806KI65"/>
<evidence type="ECO:0000313" key="1">
    <source>
        <dbReference type="EMBL" id="AGS52520.1"/>
    </source>
</evidence>
<sequence>MDAESTITRVENPVYMTQDEINKKYYNRQVLVTNIEWGQGTWAGGIVRYHANNCMRELTSILAWINRDNADECGQSCTFFLGPVNLCPVSILVKDGVQ</sequence>